<keyword evidence="4" id="KW-1185">Reference proteome</keyword>
<gene>
    <name evidence="3" type="ORF">ESU54_03050</name>
</gene>
<feature type="region of interest" description="Disordered" evidence="1">
    <location>
        <begin position="127"/>
        <end position="157"/>
    </location>
</feature>
<dbReference type="OrthoDB" id="1443621at2"/>
<evidence type="ECO:0000313" key="4">
    <source>
        <dbReference type="Proteomes" id="UP000321497"/>
    </source>
</evidence>
<evidence type="ECO:0000256" key="1">
    <source>
        <dbReference type="SAM" id="MobiDB-lite"/>
    </source>
</evidence>
<feature type="signal peptide" evidence="2">
    <location>
        <begin position="1"/>
        <end position="20"/>
    </location>
</feature>
<sequence length="157" mass="17692">MKKLMMSLAVAVLSIAGIQAQVNKSIKEESTTKRVITRDGSDVKVMETKDIDTESGALIIEDSNKIDRNFSEVTKEDSDKKVLVDEVYVDAQNEAMIAEKKKQQQAQLEASKKEQAEIAAKKKMEYEAKQAQMQKELAERRAQLESRPKGMSKLKKD</sequence>
<dbReference type="RefSeq" id="WP_111843676.1">
    <property type="nucleotide sequence ID" value="NZ_UEGI01000003.1"/>
</dbReference>
<organism evidence="3 4">
    <name type="scientific">Aequorivita antarctica</name>
    <dbReference type="NCBI Taxonomy" id="153266"/>
    <lineage>
        <taxon>Bacteria</taxon>
        <taxon>Pseudomonadati</taxon>
        <taxon>Bacteroidota</taxon>
        <taxon>Flavobacteriia</taxon>
        <taxon>Flavobacteriales</taxon>
        <taxon>Flavobacteriaceae</taxon>
        <taxon>Aequorivita</taxon>
    </lineage>
</organism>
<dbReference type="EMBL" id="VORT01000002">
    <property type="protein sequence ID" value="TXD74246.1"/>
    <property type="molecule type" value="Genomic_DNA"/>
</dbReference>
<accession>A0A5C6Z3Z5</accession>
<evidence type="ECO:0000313" key="3">
    <source>
        <dbReference type="EMBL" id="TXD74246.1"/>
    </source>
</evidence>
<proteinExistence type="predicted"/>
<feature type="compositionally biased region" description="Basic and acidic residues" evidence="1">
    <location>
        <begin position="136"/>
        <end position="148"/>
    </location>
</feature>
<feature type="chain" id="PRO_5023091787" evidence="2">
    <location>
        <begin position="21"/>
        <end position="157"/>
    </location>
</feature>
<keyword evidence="2" id="KW-0732">Signal</keyword>
<comment type="caution">
    <text evidence="3">The sequence shown here is derived from an EMBL/GenBank/DDBJ whole genome shotgun (WGS) entry which is preliminary data.</text>
</comment>
<dbReference type="Proteomes" id="UP000321497">
    <property type="component" value="Unassembled WGS sequence"/>
</dbReference>
<protein>
    <submittedName>
        <fullName evidence="3">DUF3395 domain-containing protein</fullName>
    </submittedName>
</protein>
<reference evidence="3 4" key="1">
    <citation type="submission" date="2019-08" db="EMBL/GenBank/DDBJ databases">
        <title>Genome of Aequorivita antarctica SW49 (type strain).</title>
        <authorList>
            <person name="Bowman J.P."/>
        </authorList>
    </citation>
    <scope>NUCLEOTIDE SEQUENCE [LARGE SCALE GENOMIC DNA]</scope>
    <source>
        <strain evidence="3 4">SW49</strain>
    </source>
</reference>
<evidence type="ECO:0000256" key="2">
    <source>
        <dbReference type="SAM" id="SignalP"/>
    </source>
</evidence>
<name>A0A5C6Z3Z5_9FLAO</name>
<dbReference type="AlphaFoldDB" id="A0A5C6Z3Z5"/>